<dbReference type="Proteomes" id="UP000026962">
    <property type="component" value="Chromosome 9"/>
</dbReference>
<dbReference type="EnsemblPlants" id="OPUNC09G09590.3">
    <property type="protein sequence ID" value="OPUNC09G09590.3"/>
    <property type="gene ID" value="OPUNC09G09590"/>
</dbReference>
<dbReference type="EnsemblPlants" id="OPUNC09G09590.2">
    <property type="protein sequence ID" value="OPUNC09G09590.2"/>
    <property type="gene ID" value="OPUNC09G09590"/>
</dbReference>
<dbReference type="EnsemblPlants" id="OPUNC09G09590.4">
    <property type="protein sequence ID" value="OPUNC09G09590.4"/>
    <property type="gene ID" value="OPUNC09G09590"/>
</dbReference>
<evidence type="ECO:0000313" key="3">
    <source>
        <dbReference type="Proteomes" id="UP000026962"/>
    </source>
</evidence>
<keyword evidence="3" id="KW-1185">Reference proteome</keyword>
<dbReference type="Gramene" id="OPUNC09G09590.1">
    <property type="protein sequence ID" value="OPUNC09G09590.1"/>
    <property type="gene ID" value="OPUNC09G09590"/>
</dbReference>
<dbReference type="Gramene" id="OPUNC09G09590.4">
    <property type="protein sequence ID" value="OPUNC09G09590.4"/>
    <property type="gene ID" value="OPUNC09G09590"/>
</dbReference>
<dbReference type="Gramene" id="OPUNC09G09590.3">
    <property type="protein sequence ID" value="OPUNC09G09590.3"/>
    <property type="gene ID" value="OPUNC09G09590"/>
</dbReference>
<sequence length="261" mass="28037">MANTAGISPHFGFQANCIRRKHWPRSRHATPRPVLSPPLPSPTPSHRHPLRLALLLTLAAGGEDAVCDGAVRAGRGRSLEVEEGMSVARGWEWERSSSAGLSIGDHPPAVVFLTHAVLRGYVCRCDLQFSLDIVSIGISNMESQLCIEVLMDCVEIFDSHQNAGGAKLPPAAGDPAEGPPMGNTRAAQPCQGREGSPSRACVPSPLFPMGGEQIFRNELANGGNISRAIKRAEVEATPVTRKSPEKLLKFRLLEPMTVPSF</sequence>
<proteinExistence type="predicted"/>
<dbReference type="Gramene" id="OPUNC09G09590.2">
    <property type="protein sequence ID" value="OPUNC09G09590.2"/>
    <property type="gene ID" value="OPUNC09G09590"/>
</dbReference>
<accession>A0A0E0M1H4</accession>
<evidence type="ECO:0000313" key="2">
    <source>
        <dbReference type="EnsemblPlants" id="OPUNC09G09590.1"/>
    </source>
</evidence>
<dbReference type="HOGENOM" id="CLU_1067062_0_0_1"/>
<reference evidence="2" key="2">
    <citation type="submission" date="2018-05" db="EMBL/GenBank/DDBJ databases">
        <title>OpunRS2 (Oryza punctata Reference Sequence Version 2).</title>
        <authorList>
            <person name="Zhang J."/>
            <person name="Kudrna D."/>
            <person name="Lee S."/>
            <person name="Talag J."/>
            <person name="Welchert J."/>
            <person name="Wing R.A."/>
        </authorList>
    </citation>
    <scope>NUCLEOTIDE SEQUENCE [LARGE SCALE GENOMIC DNA]</scope>
</reference>
<feature type="compositionally biased region" description="Pro residues" evidence="1">
    <location>
        <begin position="34"/>
        <end position="43"/>
    </location>
</feature>
<feature type="region of interest" description="Disordered" evidence="1">
    <location>
        <begin position="25"/>
        <end position="46"/>
    </location>
</feature>
<feature type="region of interest" description="Disordered" evidence="1">
    <location>
        <begin position="164"/>
        <end position="199"/>
    </location>
</feature>
<feature type="compositionally biased region" description="Low complexity" evidence="1">
    <location>
        <begin position="169"/>
        <end position="182"/>
    </location>
</feature>
<protein>
    <submittedName>
        <fullName evidence="2">Uncharacterized protein</fullName>
    </submittedName>
</protein>
<dbReference type="EnsemblPlants" id="OPUNC09G09590.1">
    <property type="protein sequence ID" value="OPUNC09G09590.1"/>
    <property type="gene ID" value="OPUNC09G09590"/>
</dbReference>
<evidence type="ECO:0000256" key="1">
    <source>
        <dbReference type="SAM" id="MobiDB-lite"/>
    </source>
</evidence>
<name>A0A0E0M1H4_ORYPU</name>
<dbReference type="AlphaFoldDB" id="A0A0E0M1H4"/>
<organism evidence="2">
    <name type="scientific">Oryza punctata</name>
    <name type="common">Red rice</name>
    <dbReference type="NCBI Taxonomy" id="4537"/>
    <lineage>
        <taxon>Eukaryota</taxon>
        <taxon>Viridiplantae</taxon>
        <taxon>Streptophyta</taxon>
        <taxon>Embryophyta</taxon>
        <taxon>Tracheophyta</taxon>
        <taxon>Spermatophyta</taxon>
        <taxon>Magnoliopsida</taxon>
        <taxon>Liliopsida</taxon>
        <taxon>Poales</taxon>
        <taxon>Poaceae</taxon>
        <taxon>BOP clade</taxon>
        <taxon>Oryzoideae</taxon>
        <taxon>Oryzeae</taxon>
        <taxon>Oryzinae</taxon>
        <taxon>Oryza</taxon>
    </lineage>
</organism>
<reference evidence="2" key="1">
    <citation type="submission" date="2015-04" db="UniProtKB">
        <authorList>
            <consortium name="EnsemblPlants"/>
        </authorList>
    </citation>
    <scope>IDENTIFICATION</scope>
</reference>